<proteinExistence type="predicted"/>
<dbReference type="EMBL" id="CAUDKV010000018">
    <property type="protein sequence ID" value="CAJ0887381.1"/>
    <property type="molecule type" value="Genomic_DNA"/>
</dbReference>
<organism evidence="1 3">
    <name type="scientific">Ralstonia mannitolilytica</name>
    <dbReference type="NCBI Taxonomy" id="105219"/>
    <lineage>
        <taxon>Bacteria</taxon>
        <taxon>Pseudomonadati</taxon>
        <taxon>Pseudomonadota</taxon>
        <taxon>Betaproteobacteria</taxon>
        <taxon>Burkholderiales</taxon>
        <taxon>Burkholderiaceae</taxon>
        <taxon>Ralstonia</taxon>
    </lineage>
</organism>
<keyword evidence="4" id="KW-1185">Reference proteome</keyword>
<reference evidence="1 4" key="1">
    <citation type="submission" date="2023-07" db="EMBL/GenBank/DDBJ databases">
        <authorList>
            <person name="Peeters C."/>
        </authorList>
    </citation>
    <scope>NUCLEOTIDE SEQUENCE</scope>
    <source>
        <strain evidence="2 4">R-77569</strain>
        <strain evidence="1">R-77591</strain>
    </source>
</reference>
<evidence type="ECO:0000313" key="4">
    <source>
        <dbReference type="Proteomes" id="UP001190452"/>
    </source>
</evidence>
<dbReference type="AlphaFoldDB" id="A0AAD2ENR5"/>
<protein>
    <submittedName>
        <fullName evidence="1">Uncharacterized protein</fullName>
    </submittedName>
</protein>
<name>A0AAD2ENR5_9RALS</name>
<accession>A0AAD2ENR5</accession>
<dbReference type="EMBL" id="CATVXE010000028">
    <property type="protein sequence ID" value="CAJ0696382.1"/>
    <property type="molecule type" value="Genomic_DNA"/>
</dbReference>
<evidence type="ECO:0000313" key="1">
    <source>
        <dbReference type="EMBL" id="CAJ0696382.1"/>
    </source>
</evidence>
<evidence type="ECO:0000313" key="3">
    <source>
        <dbReference type="Proteomes" id="UP001190002"/>
    </source>
</evidence>
<sequence length="108" mass="11831">MYPAALAVLMVSVNQAHRRGGVPWPTNKLESTVLSPHEFAVLLLVNDGVASDDLDRADMEALIERELVTLERRGPDRCYARVTLQGYVFLKASGHARPGARRVAAAPH</sequence>
<evidence type="ECO:0000313" key="2">
    <source>
        <dbReference type="EMBL" id="CAJ0887381.1"/>
    </source>
</evidence>
<gene>
    <name evidence="2" type="ORF">R77569_03800</name>
    <name evidence="1" type="ORF">R77591_04580</name>
</gene>
<dbReference type="Proteomes" id="UP001190002">
    <property type="component" value="Unassembled WGS sequence"/>
</dbReference>
<comment type="caution">
    <text evidence="1">The sequence shown here is derived from an EMBL/GenBank/DDBJ whole genome shotgun (WGS) entry which is preliminary data.</text>
</comment>
<dbReference type="Proteomes" id="UP001190452">
    <property type="component" value="Unassembled WGS sequence"/>
</dbReference>